<dbReference type="STRING" id="322095.HMPREF3185_00201"/>
<dbReference type="Proteomes" id="UP000070224">
    <property type="component" value="Unassembled WGS sequence"/>
</dbReference>
<dbReference type="PATRIC" id="fig|322095.3.peg.199"/>
<comment type="caution">
    <text evidence="1">The sequence shown here is derived from an EMBL/GenBank/DDBJ whole genome shotgun (WGS) entry which is preliminary data.</text>
</comment>
<evidence type="ECO:0000313" key="2">
    <source>
        <dbReference type="Proteomes" id="UP000070224"/>
    </source>
</evidence>
<dbReference type="AlphaFoldDB" id="A0A134BED7"/>
<accession>A0A134BED7</accession>
<organism evidence="1 2">
    <name type="scientific">Porphyromonas somerae</name>
    <dbReference type="NCBI Taxonomy" id="322095"/>
    <lineage>
        <taxon>Bacteria</taxon>
        <taxon>Pseudomonadati</taxon>
        <taxon>Bacteroidota</taxon>
        <taxon>Bacteroidia</taxon>
        <taxon>Bacteroidales</taxon>
        <taxon>Porphyromonadaceae</taxon>
        <taxon>Porphyromonas</taxon>
    </lineage>
</organism>
<gene>
    <name evidence="1" type="ORF">HMPREF3185_00201</name>
</gene>
<proteinExistence type="predicted"/>
<name>A0A134BED7_9PORP</name>
<protein>
    <submittedName>
        <fullName evidence="1">Uncharacterized protein</fullName>
    </submittedName>
</protein>
<keyword evidence="2" id="KW-1185">Reference proteome</keyword>
<reference evidence="2" key="1">
    <citation type="submission" date="2016-01" db="EMBL/GenBank/DDBJ databases">
        <authorList>
            <person name="Mitreva M."/>
            <person name="Pepin K.H."/>
            <person name="Mihindukulasuriya K.A."/>
            <person name="Fulton R."/>
            <person name="Fronick C."/>
            <person name="O'Laughlin M."/>
            <person name="Miner T."/>
            <person name="Herter B."/>
            <person name="Rosa B.A."/>
            <person name="Cordes M."/>
            <person name="Tomlinson C."/>
            <person name="Wollam A."/>
            <person name="Palsikar V.B."/>
            <person name="Mardis E.R."/>
            <person name="Wilson R.K."/>
        </authorList>
    </citation>
    <scope>NUCLEOTIDE SEQUENCE [LARGE SCALE GENOMIC DNA]</scope>
    <source>
        <strain evidence="2">KA00683</strain>
    </source>
</reference>
<dbReference type="EMBL" id="LSDK01000014">
    <property type="protein sequence ID" value="KXB78323.1"/>
    <property type="molecule type" value="Genomic_DNA"/>
</dbReference>
<evidence type="ECO:0000313" key="1">
    <source>
        <dbReference type="EMBL" id="KXB78323.1"/>
    </source>
</evidence>
<sequence length="67" mass="7031">MGLSKGTSRHFVTAGGAGQVGRVELCKDTINRGCEVSRLAFPWAMSLASGGCGEGAFACFPRAYLLY</sequence>